<evidence type="ECO:0000313" key="2">
    <source>
        <dbReference type="Proteomes" id="UP000228751"/>
    </source>
</evidence>
<dbReference type="SUPFAM" id="SSF51182">
    <property type="entry name" value="RmlC-like cupins"/>
    <property type="match status" value="1"/>
</dbReference>
<dbReference type="InterPro" id="IPR011051">
    <property type="entry name" value="RmlC_Cupin_sf"/>
</dbReference>
<dbReference type="EMBL" id="PEBQ01000150">
    <property type="protein sequence ID" value="PHY93308.1"/>
    <property type="molecule type" value="Genomic_DNA"/>
</dbReference>
<gene>
    <name evidence="1" type="ORF">CSR02_12320</name>
</gene>
<comment type="caution">
    <text evidence="1">The sequence shown here is derived from an EMBL/GenBank/DDBJ whole genome shotgun (WGS) entry which is preliminary data.</text>
</comment>
<name>A0A2G4R9R0_9PROT</name>
<reference evidence="1 2" key="1">
    <citation type="submission" date="2017-10" db="EMBL/GenBank/DDBJ databases">
        <title>Genomic analysis of the genus Acetobacter.</title>
        <authorList>
            <person name="Kim K.H."/>
            <person name="Chun B.H."/>
            <person name="Son A.R."/>
            <person name="Jeon C.O."/>
        </authorList>
    </citation>
    <scope>NUCLEOTIDE SEQUENCE [LARGE SCALE GENOMIC DNA]</scope>
    <source>
        <strain evidence="1 2">LHT 2458</strain>
    </source>
</reference>
<dbReference type="Pfam" id="PF05962">
    <property type="entry name" value="HutD"/>
    <property type="match status" value="1"/>
</dbReference>
<keyword evidence="2" id="KW-1185">Reference proteome</keyword>
<dbReference type="Gene3D" id="2.60.120.10">
    <property type="entry name" value="Jelly Rolls"/>
    <property type="match status" value="1"/>
</dbReference>
<protein>
    <recommendedName>
        <fullName evidence="3">HutD family protein</fullName>
    </recommendedName>
</protein>
<evidence type="ECO:0008006" key="3">
    <source>
        <dbReference type="Google" id="ProtNLM"/>
    </source>
</evidence>
<dbReference type="InterPro" id="IPR010282">
    <property type="entry name" value="Uncharacterised_HutD/Ves"/>
</dbReference>
<dbReference type="PANTHER" id="PTHR37943:SF1">
    <property type="entry name" value="PROTEIN VES"/>
    <property type="match status" value="1"/>
</dbReference>
<evidence type="ECO:0000313" key="1">
    <source>
        <dbReference type="EMBL" id="PHY93308.1"/>
    </source>
</evidence>
<dbReference type="InterPro" id="IPR014710">
    <property type="entry name" value="RmlC-like_jellyroll"/>
</dbReference>
<dbReference type="AlphaFoldDB" id="A0A2G4R9R0"/>
<sequence length="194" mass="21689">MWQRRLLTHVAAVPWRNGQGLTRIIAEDNAHTLPEWRLSVADILHDAPFSAFAGWQRSIALLGSGVLEMQEKAGEWQHALGACCPPYVFCGADEVLSSCPNGAVQALNLMVRRSENAEKIVEFVLHQTVFSIQNMGQTKSDYFLFPSTGAWTMRSGDVDYPVTPGNVWHCRSENLQNTVLKPVEEKSSLYCIRV</sequence>
<dbReference type="PANTHER" id="PTHR37943">
    <property type="entry name" value="PROTEIN VES"/>
    <property type="match status" value="1"/>
</dbReference>
<dbReference type="OrthoDB" id="9800082at2"/>
<proteinExistence type="predicted"/>
<organism evidence="1 2">
    <name type="scientific">Acetobacter pomorum</name>
    <dbReference type="NCBI Taxonomy" id="65959"/>
    <lineage>
        <taxon>Bacteria</taxon>
        <taxon>Pseudomonadati</taxon>
        <taxon>Pseudomonadota</taxon>
        <taxon>Alphaproteobacteria</taxon>
        <taxon>Acetobacterales</taxon>
        <taxon>Acetobacteraceae</taxon>
        <taxon>Acetobacter</taxon>
    </lineage>
</organism>
<dbReference type="Proteomes" id="UP000228751">
    <property type="component" value="Unassembled WGS sequence"/>
</dbReference>
<accession>A0A2G4R9R0</accession>